<protein>
    <submittedName>
        <fullName evidence="2">Uncharacterized protein</fullName>
    </submittedName>
</protein>
<keyword evidence="3" id="KW-1185">Reference proteome</keyword>
<accession>A0ABQ9I7L7</accession>
<comment type="caution">
    <text evidence="2">The sequence shown here is derived from an EMBL/GenBank/DDBJ whole genome shotgun (WGS) entry which is preliminary data.</text>
</comment>
<gene>
    <name evidence="2" type="ORF">PR048_005206</name>
</gene>
<organism evidence="2 3">
    <name type="scientific">Dryococelus australis</name>
    <dbReference type="NCBI Taxonomy" id="614101"/>
    <lineage>
        <taxon>Eukaryota</taxon>
        <taxon>Metazoa</taxon>
        <taxon>Ecdysozoa</taxon>
        <taxon>Arthropoda</taxon>
        <taxon>Hexapoda</taxon>
        <taxon>Insecta</taxon>
        <taxon>Pterygota</taxon>
        <taxon>Neoptera</taxon>
        <taxon>Polyneoptera</taxon>
        <taxon>Phasmatodea</taxon>
        <taxon>Verophasmatodea</taxon>
        <taxon>Anareolatae</taxon>
        <taxon>Phasmatidae</taxon>
        <taxon>Eurycanthinae</taxon>
        <taxon>Dryococelus</taxon>
    </lineage>
</organism>
<evidence type="ECO:0000313" key="3">
    <source>
        <dbReference type="Proteomes" id="UP001159363"/>
    </source>
</evidence>
<dbReference type="Proteomes" id="UP001159363">
    <property type="component" value="Chromosome 2"/>
</dbReference>
<name>A0ABQ9I7L7_9NEOP</name>
<dbReference type="EMBL" id="JARBHB010000002">
    <property type="protein sequence ID" value="KAJ8892625.1"/>
    <property type="molecule type" value="Genomic_DNA"/>
</dbReference>
<evidence type="ECO:0000313" key="2">
    <source>
        <dbReference type="EMBL" id="KAJ8892625.1"/>
    </source>
</evidence>
<proteinExistence type="predicted"/>
<sequence length="314" mass="35563">MHKVISPRGHTVSTICKAYIKYVKSHYPGRSFCVVFDGYTNSPNSTKAAEQEQWYRMKKSSDINLNLNTEITPLDKSTIAVIGGAVDLVVLLMAKTPPDRDILLVKSGRGKIKTNVYSTKEIEQLGLKDILFLHAFKGCDKSSAAFRKSEVGFIELYKKNRGIHKAAEFFFQNPPQHTLRLRKRGRNVSRWYGATAKETSLILYHYQAFVKSVANIKPDISSLPTIEGAAKQHSYGIYHQVQQCRKASLKCSPVCHNCNGNRLNCKLENEDDDDEELELPPTIVQELDENMEENEDKAYELQPGPSRPKRSKLL</sequence>
<feature type="region of interest" description="Disordered" evidence="1">
    <location>
        <begin position="289"/>
        <end position="314"/>
    </location>
</feature>
<reference evidence="2 3" key="1">
    <citation type="submission" date="2023-02" db="EMBL/GenBank/DDBJ databases">
        <title>LHISI_Scaffold_Assembly.</title>
        <authorList>
            <person name="Stuart O.P."/>
            <person name="Cleave R."/>
            <person name="Magrath M.J.L."/>
            <person name="Mikheyev A.S."/>
        </authorList>
    </citation>
    <scope>NUCLEOTIDE SEQUENCE [LARGE SCALE GENOMIC DNA]</scope>
    <source>
        <strain evidence="2">Daus_M_001</strain>
        <tissue evidence="2">Leg muscle</tissue>
    </source>
</reference>
<evidence type="ECO:0000256" key="1">
    <source>
        <dbReference type="SAM" id="MobiDB-lite"/>
    </source>
</evidence>